<dbReference type="Proteomes" id="UP000030645">
    <property type="component" value="Unassembled WGS sequence"/>
</dbReference>
<reference evidence="2" key="1">
    <citation type="submission" date="2013-01" db="EMBL/GenBank/DDBJ databases">
        <title>Draft Genome Sequence of a Mulberry Tree, Morus notabilis C.K. Schneid.</title>
        <authorList>
            <person name="He N."/>
            <person name="Zhao S."/>
        </authorList>
    </citation>
    <scope>NUCLEOTIDE SEQUENCE</scope>
</reference>
<dbReference type="AlphaFoldDB" id="W9SUX6"/>
<organism evidence="1 2">
    <name type="scientific">Morus notabilis</name>
    <dbReference type="NCBI Taxonomy" id="981085"/>
    <lineage>
        <taxon>Eukaryota</taxon>
        <taxon>Viridiplantae</taxon>
        <taxon>Streptophyta</taxon>
        <taxon>Embryophyta</taxon>
        <taxon>Tracheophyta</taxon>
        <taxon>Spermatophyta</taxon>
        <taxon>Magnoliopsida</taxon>
        <taxon>eudicotyledons</taxon>
        <taxon>Gunneridae</taxon>
        <taxon>Pentapetalae</taxon>
        <taxon>rosids</taxon>
        <taxon>fabids</taxon>
        <taxon>Rosales</taxon>
        <taxon>Moraceae</taxon>
        <taxon>Moreae</taxon>
        <taxon>Morus</taxon>
    </lineage>
</organism>
<sequence>MAAEHPLLTKLIAGAHPSPSWLPNIPFLTRSSLKLGEATAHHNATTPFVEFDDH</sequence>
<evidence type="ECO:0000313" key="2">
    <source>
        <dbReference type="Proteomes" id="UP000030645"/>
    </source>
</evidence>
<accession>W9SUX6</accession>
<name>W9SUX6_9ROSA</name>
<proteinExistence type="predicted"/>
<keyword evidence="2" id="KW-1185">Reference proteome</keyword>
<gene>
    <name evidence="1" type="ORF">L484_002251</name>
</gene>
<evidence type="ECO:0000313" key="1">
    <source>
        <dbReference type="EMBL" id="EXC28179.1"/>
    </source>
</evidence>
<protein>
    <submittedName>
        <fullName evidence="1">Uncharacterized protein</fullName>
    </submittedName>
</protein>
<dbReference type="EMBL" id="KE346161">
    <property type="protein sequence ID" value="EXC28179.1"/>
    <property type="molecule type" value="Genomic_DNA"/>
</dbReference>